<evidence type="ECO:0000313" key="4">
    <source>
        <dbReference type="EMBL" id="HIU09831.1"/>
    </source>
</evidence>
<reference evidence="4" key="1">
    <citation type="submission" date="2020-10" db="EMBL/GenBank/DDBJ databases">
        <authorList>
            <person name="Gilroy R."/>
        </authorList>
    </citation>
    <scope>NUCLEOTIDE SEQUENCE</scope>
    <source>
        <strain evidence="4">2830</strain>
    </source>
</reference>
<gene>
    <name evidence="4" type="ORF">IAB00_01040</name>
</gene>
<dbReference type="InterPro" id="IPR001119">
    <property type="entry name" value="SLH_dom"/>
</dbReference>
<evidence type="ECO:0000313" key="5">
    <source>
        <dbReference type="Proteomes" id="UP000824124"/>
    </source>
</evidence>
<dbReference type="PROSITE" id="PS51272">
    <property type="entry name" value="SLH"/>
    <property type="match status" value="1"/>
</dbReference>
<keyword evidence="2" id="KW-0732">Signal</keyword>
<sequence>MKKRILALLLVLTLMLGICPTAWASDTAASVQQTVQTLGIMVGDADGQMRLDSPVSRAELTKMLTAASKYKDTLGEVGSGFSLFSDVKQGHWASEYIRLAVEQGWVVGYVDGTFRPDKTVTLEEACATLLRLLGYGSEDLAGSYPQAQLSKAAAIGLRDQVSAGAGEELSRRDCMYLFYNLLTADTKDGQVYAETLGYKLSGGEVDYASVLSDNLSGPFVYGGGGLNLPFGTDGITVYRDGKKSSLSALTQYDVYYYNSGVKTLWAYSDRVSGSISSLSPNAAAPTQVTVAGNTYDIGSSEATYALSALAGAAKGDKVTLLFGMDGSVVSVLSGSTVDAVYYGVVQGYRKIADGDNASVKTELTVACTDGVAHTFTLDKERSFATGQLVSVNVNGGETTAQSISKRTLSGRVSNDASKLGTYTLAAGAQIIDTDDDGNFVAVTPERLAGASLAGSDVKYYLLDGNNQITSLILDDATGDIWNYGYLIEVKSSQDGKTETYRFVTGGEEYTLSPMNTSYAVEGGKGITLQYQDGQLENMQNIESVKLTSLSATMAYANNQSYELADGVQVYLKKDKGVYATDIDTINTNDYTVTGYYDSARHSAGGLIRVLVAVQK</sequence>
<reference evidence="4" key="2">
    <citation type="journal article" date="2021" name="PeerJ">
        <title>Extensive microbial diversity within the chicken gut microbiome revealed by metagenomics and culture.</title>
        <authorList>
            <person name="Gilroy R."/>
            <person name="Ravi A."/>
            <person name="Getino M."/>
            <person name="Pursley I."/>
            <person name="Horton D.L."/>
            <person name="Alikhan N.F."/>
            <person name="Baker D."/>
            <person name="Gharbi K."/>
            <person name="Hall N."/>
            <person name="Watson M."/>
            <person name="Adriaenssens E.M."/>
            <person name="Foster-Nyarko E."/>
            <person name="Jarju S."/>
            <person name="Secka A."/>
            <person name="Antonio M."/>
            <person name="Oren A."/>
            <person name="Chaudhuri R.R."/>
            <person name="La Ragione R."/>
            <person name="Hildebrand F."/>
            <person name="Pallen M.J."/>
        </authorList>
    </citation>
    <scope>NUCLEOTIDE SEQUENCE</scope>
    <source>
        <strain evidence="4">2830</strain>
    </source>
</reference>
<dbReference type="AlphaFoldDB" id="A0A9D1HIB8"/>
<name>A0A9D1HIB8_9FIRM</name>
<dbReference type="PANTHER" id="PTHR43308">
    <property type="entry name" value="OUTER MEMBRANE PROTEIN ALPHA-RELATED"/>
    <property type="match status" value="1"/>
</dbReference>
<dbReference type="InterPro" id="IPR051465">
    <property type="entry name" value="Cell_Envelope_Struct_Comp"/>
</dbReference>
<evidence type="ECO:0000256" key="2">
    <source>
        <dbReference type="SAM" id="SignalP"/>
    </source>
</evidence>
<evidence type="ECO:0000256" key="1">
    <source>
        <dbReference type="ARBA" id="ARBA00022737"/>
    </source>
</evidence>
<dbReference type="Proteomes" id="UP000824124">
    <property type="component" value="Unassembled WGS sequence"/>
</dbReference>
<proteinExistence type="predicted"/>
<protein>
    <submittedName>
        <fullName evidence="4">S-layer homology domain-containing protein</fullName>
    </submittedName>
</protein>
<dbReference type="Pfam" id="PF00395">
    <property type="entry name" value="SLH"/>
    <property type="match status" value="1"/>
</dbReference>
<feature type="chain" id="PRO_5039657165" evidence="2">
    <location>
        <begin position="25"/>
        <end position="615"/>
    </location>
</feature>
<accession>A0A9D1HIB8</accession>
<organism evidence="4 5">
    <name type="scientific">Candidatus Avidehalobacter gallistercoris</name>
    <dbReference type="NCBI Taxonomy" id="2840694"/>
    <lineage>
        <taxon>Bacteria</taxon>
        <taxon>Bacillati</taxon>
        <taxon>Bacillota</taxon>
        <taxon>Clostridia</taxon>
        <taxon>Eubacteriales</taxon>
        <taxon>Peptococcaceae</taxon>
        <taxon>Peptococcaceae incertae sedis</taxon>
        <taxon>Candidatus Avidehalobacter</taxon>
    </lineage>
</organism>
<feature type="signal peptide" evidence="2">
    <location>
        <begin position="1"/>
        <end position="24"/>
    </location>
</feature>
<evidence type="ECO:0000259" key="3">
    <source>
        <dbReference type="PROSITE" id="PS51272"/>
    </source>
</evidence>
<comment type="caution">
    <text evidence="4">The sequence shown here is derived from an EMBL/GenBank/DDBJ whole genome shotgun (WGS) entry which is preliminary data.</text>
</comment>
<feature type="domain" description="SLH" evidence="3">
    <location>
        <begin position="80"/>
        <end position="143"/>
    </location>
</feature>
<keyword evidence="1" id="KW-0677">Repeat</keyword>
<dbReference type="EMBL" id="DVMH01000007">
    <property type="protein sequence ID" value="HIU09831.1"/>
    <property type="molecule type" value="Genomic_DNA"/>
</dbReference>